<feature type="transmembrane region" description="Helical" evidence="6">
    <location>
        <begin position="312"/>
        <end position="335"/>
    </location>
</feature>
<evidence type="ECO:0000256" key="1">
    <source>
        <dbReference type="ARBA" id="ARBA00004651"/>
    </source>
</evidence>
<comment type="subcellular location">
    <subcellularLocation>
        <location evidence="1">Cell membrane</location>
        <topology evidence="1">Multi-pass membrane protein</topology>
    </subcellularLocation>
</comment>
<accession>A0AA43GYB5</accession>
<keyword evidence="4 6" id="KW-1133">Transmembrane helix</keyword>
<dbReference type="InterPro" id="IPR002797">
    <property type="entry name" value="Polysacc_synth"/>
</dbReference>
<organism evidence="7 8">
    <name type="scientific">Umezakia ovalisporum FSS-62</name>
    <dbReference type="NCBI Taxonomy" id="2971776"/>
    <lineage>
        <taxon>Bacteria</taxon>
        <taxon>Bacillati</taxon>
        <taxon>Cyanobacteriota</taxon>
        <taxon>Cyanophyceae</taxon>
        <taxon>Nostocales</taxon>
        <taxon>Nodulariaceae</taxon>
        <taxon>Umezakia</taxon>
    </lineage>
</organism>
<evidence type="ECO:0000256" key="4">
    <source>
        <dbReference type="ARBA" id="ARBA00022989"/>
    </source>
</evidence>
<proteinExistence type="predicted"/>
<evidence type="ECO:0000313" key="7">
    <source>
        <dbReference type="EMBL" id="MDH6063745.1"/>
    </source>
</evidence>
<dbReference type="PANTHER" id="PTHR30250:SF11">
    <property type="entry name" value="O-ANTIGEN TRANSPORTER-RELATED"/>
    <property type="match status" value="1"/>
</dbReference>
<feature type="transmembrane region" description="Helical" evidence="6">
    <location>
        <begin position="159"/>
        <end position="181"/>
    </location>
</feature>
<evidence type="ECO:0000256" key="2">
    <source>
        <dbReference type="ARBA" id="ARBA00022475"/>
    </source>
</evidence>
<keyword evidence="5 6" id="KW-0472">Membrane</keyword>
<dbReference type="InterPro" id="IPR050833">
    <property type="entry name" value="Poly_Biosynth_Transport"/>
</dbReference>
<gene>
    <name evidence="7" type="ORF">NWP23_08200</name>
</gene>
<dbReference type="GO" id="GO:0005886">
    <property type="term" value="C:plasma membrane"/>
    <property type="evidence" value="ECO:0007669"/>
    <property type="project" value="UniProtKB-SubCell"/>
</dbReference>
<feature type="transmembrane region" description="Helical" evidence="6">
    <location>
        <begin position="53"/>
        <end position="76"/>
    </location>
</feature>
<feature type="transmembrane region" description="Helical" evidence="6">
    <location>
        <begin position="97"/>
        <end position="120"/>
    </location>
</feature>
<feature type="transmembrane region" description="Helical" evidence="6">
    <location>
        <begin position="280"/>
        <end position="300"/>
    </location>
</feature>
<reference evidence="7 8" key="1">
    <citation type="journal article" date="2023" name="J. Phycol.">
        <title>Chrysosporum ovalisporum is synonymous with the true-branching cyanobacterium Umezakia natans (Nostocales/Aphanizomenonaceae).</title>
        <authorList>
            <person name="McGregor G.B."/>
            <person name="Sendall B.C."/>
            <person name="Niiyama Y."/>
            <person name="Tuji A."/>
            <person name="Willis A."/>
        </authorList>
    </citation>
    <scope>NUCLEOTIDE SEQUENCE [LARGE SCALE GENOMIC DNA]</scope>
    <source>
        <strain evidence="7 8">FSS-62</strain>
    </source>
</reference>
<dbReference type="AlphaFoldDB" id="A0AA43GYB5"/>
<dbReference type="Proteomes" id="UP001159370">
    <property type="component" value="Unassembled WGS sequence"/>
</dbReference>
<evidence type="ECO:0000256" key="3">
    <source>
        <dbReference type="ARBA" id="ARBA00022692"/>
    </source>
</evidence>
<sequence>MTKTLAARPVFSLDSLAQKTWIALATQLAGVILTYLTQVLLARWMGETEYGVYAYVLSWVMLLAIPAGLGLPLIVLRSITQYRVWEDWGKIWGIIQASWLITILFSLVLALGESTVVFWINRTQAFVYGTTLLVGLWMVPLQALVKLQLEIARALESVLLSYGPSLILWPALTLVVSGLVFSHEHMLGSLSGILISDVTLSLVIALQIGIIGVRLQRECVSTTPEYDLWNWLKQSFPLLLQDAFLLILEQTDILMVGSIVGPEAAGFYGAAVKTALWVEIILTTVNVVAAPTFTVLYEAGDKAELQQVVFRIARWIFVPSLVMAIALIVFAQPVMSLFGAEFAVAHWQLRILVFGQLINACYGPVWYLMMMTGHQRKSLVVFGSSACLNAVLNAIAIPRYGATAAAVTTALTMILWNIWLGHLVIKHIAIYPSIFHNVLGKMLGKKYAETIPPTDLS</sequence>
<name>A0AA43GYB5_9CYAN</name>
<keyword evidence="3 6" id="KW-0812">Transmembrane</keyword>
<evidence type="ECO:0000256" key="5">
    <source>
        <dbReference type="ARBA" id="ARBA00023136"/>
    </source>
</evidence>
<dbReference type="RefSeq" id="WP_280650936.1">
    <property type="nucleotide sequence ID" value="NZ_JANQDL010000057.1"/>
</dbReference>
<evidence type="ECO:0000313" key="8">
    <source>
        <dbReference type="Proteomes" id="UP001159370"/>
    </source>
</evidence>
<feature type="transmembrane region" description="Helical" evidence="6">
    <location>
        <begin position="379"/>
        <end position="397"/>
    </location>
</feature>
<dbReference type="PANTHER" id="PTHR30250">
    <property type="entry name" value="PST FAMILY PREDICTED COLANIC ACID TRANSPORTER"/>
    <property type="match status" value="1"/>
</dbReference>
<protein>
    <submittedName>
        <fullName evidence="7">Oligosaccharide flippase family protein</fullName>
    </submittedName>
</protein>
<feature type="transmembrane region" description="Helical" evidence="6">
    <location>
        <begin position="193"/>
        <end position="215"/>
    </location>
</feature>
<feature type="transmembrane region" description="Helical" evidence="6">
    <location>
        <begin position="21"/>
        <end position="41"/>
    </location>
</feature>
<feature type="transmembrane region" description="Helical" evidence="6">
    <location>
        <begin position="126"/>
        <end position="147"/>
    </location>
</feature>
<dbReference type="Pfam" id="PF01943">
    <property type="entry name" value="Polysacc_synt"/>
    <property type="match status" value="1"/>
</dbReference>
<keyword evidence="2" id="KW-1003">Cell membrane</keyword>
<dbReference type="EMBL" id="JANQDL010000057">
    <property type="protein sequence ID" value="MDH6063745.1"/>
    <property type="molecule type" value="Genomic_DNA"/>
</dbReference>
<evidence type="ECO:0000256" key="6">
    <source>
        <dbReference type="SAM" id="Phobius"/>
    </source>
</evidence>
<comment type="caution">
    <text evidence="7">The sequence shown here is derived from an EMBL/GenBank/DDBJ whole genome shotgun (WGS) entry which is preliminary data.</text>
</comment>
<feature type="transmembrane region" description="Helical" evidence="6">
    <location>
        <begin position="347"/>
        <end position="367"/>
    </location>
</feature>